<name>A0A1M7MER0_9FIRM</name>
<dbReference type="CDD" id="cd00130">
    <property type="entry name" value="PAS"/>
    <property type="match status" value="2"/>
</dbReference>
<dbReference type="InterPro" id="IPR003607">
    <property type="entry name" value="HD/PDEase_dom"/>
</dbReference>
<dbReference type="InterPro" id="IPR037522">
    <property type="entry name" value="HD_GYP_dom"/>
</dbReference>
<evidence type="ECO:0000259" key="3">
    <source>
        <dbReference type="PROSITE" id="PS50887"/>
    </source>
</evidence>
<dbReference type="PROSITE" id="PS50112">
    <property type="entry name" value="PAS"/>
    <property type="match status" value="2"/>
</dbReference>
<gene>
    <name evidence="5" type="ORF">SAMN05660826_02269</name>
</gene>
<dbReference type="Gene3D" id="1.10.3210.10">
    <property type="entry name" value="Hypothetical protein af1432"/>
    <property type="match status" value="1"/>
</dbReference>
<feature type="domain" description="PAS" evidence="1">
    <location>
        <begin position="21"/>
        <end position="78"/>
    </location>
</feature>
<dbReference type="Pfam" id="PF00989">
    <property type="entry name" value="PAS"/>
    <property type="match status" value="1"/>
</dbReference>
<evidence type="ECO:0000313" key="6">
    <source>
        <dbReference type="Proteomes" id="UP000184375"/>
    </source>
</evidence>
<dbReference type="SMART" id="SM00086">
    <property type="entry name" value="PAC"/>
    <property type="match status" value="1"/>
</dbReference>
<feature type="domain" description="GGDEF" evidence="3">
    <location>
        <begin position="298"/>
        <end position="432"/>
    </location>
</feature>
<dbReference type="SUPFAM" id="SSF55785">
    <property type="entry name" value="PYP-like sensor domain (PAS domain)"/>
    <property type="match status" value="2"/>
</dbReference>
<feature type="domain" description="PAS" evidence="1">
    <location>
        <begin position="139"/>
        <end position="212"/>
    </location>
</feature>
<dbReference type="InterPro" id="IPR000160">
    <property type="entry name" value="GGDEF_dom"/>
</dbReference>
<dbReference type="InterPro" id="IPR013656">
    <property type="entry name" value="PAS_4"/>
</dbReference>
<evidence type="ECO:0000259" key="4">
    <source>
        <dbReference type="PROSITE" id="PS51832"/>
    </source>
</evidence>
<feature type="domain" description="PAC" evidence="2">
    <location>
        <begin position="217"/>
        <end position="269"/>
    </location>
</feature>
<dbReference type="SMART" id="SM00267">
    <property type="entry name" value="GGDEF"/>
    <property type="match status" value="1"/>
</dbReference>
<dbReference type="SUPFAM" id="SSF109604">
    <property type="entry name" value="HD-domain/PDEase-like"/>
    <property type="match status" value="1"/>
</dbReference>
<dbReference type="Gene3D" id="3.30.450.20">
    <property type="entry name" value="PAS domain"/>
    <property type="match status" value="2"/>
</dbReference>
<dbReference type="EMBL" id="FRCR01000021">
    <property type="protein sequence ID" value="SHM89328.1"/>
    <property type="molecule type" value="Genomic_DNA"/>
</dbReference>
<dbReference type="NCBIfam" id="TIGR00254">
    <property type="entry name" value="GGDEF"/>
    <property type="match status" value="1"/>
</dbReference>
<dbReference type="Proteomes" id="UP000184375">
    <property type="component" value="Unassembled WGS sequence"/>
</dbReference>
<dbReference type="InterPro" id="IPR035965">
    <property type="entry name" value="PAS-like_dom_sf"/>
</dbReference>
<dbReference type="InterPro" id="IPR000014">
    <property type="entry name" value="PAS"/>
</dbReference>
<dbReference type="Gene3D" id="3.30.70.270">
    <property type="match status" value="1"/>
</dbReference>
<feature type="domain" description="HD-GYP" evidence="4">
    <location>
        <begin position="423"/>
        <end position="611"/>
    </location>
</feature>
<dbReference type="PROSITE" id="PS51832">
    <property type="entry name" value="HD_GYP"/>
    <property type="match status" value="1"/>
</dbReference>
<sequence>MDPRVLSFDVIFNATQDAMFIVEVDDNGTFRYLANNAAHQRLAGYSINDIQGKRPEEVLGEELGKIVASGYRKALEAGEPVEYEETLPFPAGVRTWQVRITPVFVNGKVRYLVGARKDITMQKKAERERESHLKELLKEKELLKITLLSIGDGVVTTDNCGKITSVNRAAEEITGWKAEEVMGKPFNEVFQLFSEKSGKKVMDPVSKVLKKGKIVGLANHTALLTKNGRKISIADSASPIVNEKGDIYGVVVIFRDITKERAMQQKMLDLSYRDFLTGLYNRRYVEEKISQLEKENIVPVSIIMADVNGLKLANDVFGHLEGDFILKKASFVLKKGLRPGGIAARWGGDEFLVVLPNADEQFCRKFVNKIRLRCKNANSPDNDQKFQLNLALGYAVKKKSNENLRKLIQEAEEMMYKNKMAEGRSFRHAVIKALLSTLSAKSMETEEHALRIKDLCLAIGVKLGLSAAELDELSLFAMLHDIGKVGIPEHILLKPGPLSQEEWEVMKRHPEIGFRIAQNTSDLVSIAKYILHHHERWDGKGYPMGLKGKEIPLLCRILAVADAYDAMTSERPYRSPMTKDTALLEIRNNSGSQFDPKVVELFLEIMQHEDN</sequence>
<dbReference type="PROSITE" id="PS50113">
    <property type="entry name" value="PAC"/>
    <property type="match status" value="1"/>
</dbReference>
<evidence type="ECO:0000313" key="5">
    <source>
        <dbReference type="EMBL" id="SHM89328.1"/>
    </source>
</evidence>
<evidence type="ECO:0000259" key="1">
    <source>
        <dbReference type="PROSITE" id="PS50112"/>
    </source>
</evidence>
<dbReference type="SMART" id="SM00091">
    <property type="entry name" value="PAS"/>
    <property type="match status" value="2"/>
</dbReference>
<dbReference type="OrthoDB" id="10822at2"/>
<dbReference type="CDD" id="cd01949">
    <property type="entry name" value="GGDEF"/>
    <property type="match status" value="1"/>
</dbReference>
<dbReference type="GO" id="GO:0006355">
    <property type="term" value="P:regulation of DNA-templated transcription"/>
    <property type="evidence" value="ECO:0007669"/>
    <property type="project" value="InterPro"/>
</dbReference>
<dbReference type="InterPro" id="IPR013767">
    <property type="entry name" value="PAS_fold"/>
</dbReference>
<dbReference type="InterPro" id="IPR043128">
    <property type="entry name" value="Rev_trsase/Diguanyl_cyclase"/>
</dbReference>
<accession>A0A1M7MER0</accession>
<dbReference type="InterPro" id="IPR029787">
    <property type="entry name" value="Nucleotide_cyclase"/>
</dbReference>
<dbReference type="InterPro" id="IPR000700">
    <property type="entry name" value="PAS-assoc_C"/>
</dbReference>
<dbReference type="CDD" id="cd00077">
    <property type="entry name" value="HDc"/>
    <property type="match status" value="1"/>
</dbReference>
<proteinExistence type="predicted"/>
<dbReference type="STRING" id="447595.SAMN05660826_02269"/>
<dbReference type="Pfam" id="PF00990">
    <property type="entry name" value="GGDEF"/>
    <property type="match status" value="1"/>
</dbReference>
<dbReference type="SMART" id="SM00471">
    <property type="entry name" value="HDc"/>
    <property type="match status" value="1"/>
</dbReference>
<dbReference type="SUPFAM" id="SSF55073">
    <property type="entry name" value="Nucleotide cyclase"/>
    <property type="match status" value="1"/>
</dbReference>
<keyword evidence="6" id="KW-1185">Reference proteome</keyword>
<reference evidence="6" key="1">
    <citation type="submission" date="2016-11" db="EMBL/GenBank/DDBJ databases">
        <authorList>
            <person name="Varghese N."/>
            <person name="Submissions S."/>
        </authorList>
    </citation>
    <scope>NUCLEOTIDE SEQUENCE [LARGE SCALE GENOMIC DNA]</scope>
    <source>
        <strain evidence="6">DSM 18802</strain>
    </source>
</reference>
<organism evidence="5 6">
    <name type="scientific">Caldanaerovirga acetigignens</name>
    <dbReference type="NCBI Taxonomy" id="447595"/>
    <lineage>
        <taxon>Bacteria</taxon>
        <taxon>Bacillati</taxon>
        <taxon>Bacillota</taxon>
        <taxon>Clostridia</taxon>
        <taxon>Thermosediminibacterales</taxon>
        <taxon>Thermosediminibacteraceae</taxon>
        <taxon>Caldanaerovirga</taxon>
    </lineage>
</organism>
<protein>
    <submittedName>
        <fullName evidence="5">PAS domain S-box-containing protein/diguanylate cyclase (GGDEF) domain-containing protein</fullName>
    </submittedName>
</protein>
<dbReference type="AlphaFoldDB" id="A0A1M7MER0"/>
<dbReference type="NCBIfam" id="TIGR00229">
    <property type="entry name" value="sensory_box"/>
    <property type="match status" value="2"/>
</dbReference>
<dbReference type="Pfam" id="PF08448">
    <property type="entry name" value="PAS_4"/>
    <property type="match status" value="1"/>
</dbReference>
<dbReference type="Pfam" id="PF13487">
    <property type="entry name" value="HD_5"/>
    <property type="match status" value="1"/>
</dbReference>
<dbReference type="RefSeq" id="WP_073258523.1">
    <property type="nucleotide sequence ID" value="NZ_FRCR01000021.1"/>
</dbReference>
<dbReference type="PROSITE" id="PS50887">
    <property type="entry name" value="GGDEF"/>
    <property type="match status" value="1"/>
</dbReference>
<dbReference type="PANTHER" id="PTHR43155">
    <property type="entry name" value="CYCLIC DI-GMP PHOSPHODIESTERASE PA4108-RELATED"/>
    <property type="match status" value="1"/>
</dbReference>
<evidence type="ECO:0000259" key="2">
    <source>
        <dbReference type="PROSITE" id="PS50113"/>
    </source>
</evidence>
<dbReference type="PANTHER" id="PTHR43155:SF2">
    <property type="entry name" value="CYCLIC DI-GMP PHOSPHODIESTERASE PA4108"/>
    <property type="match status" value="1"/>
</dbReference>
<dbReference type="InterPro" id="IPR001610">
    <property type="entry name" value="PAC"/>
</dbReference>